<evidence type="ECO:0000313" key="3">
    <source>
        <dbReference type="Proteomes" id="UP000247091"/>
    </source>
</evidence>
<evidence type="ECO:0000259" key="1">
    <source>
        <dbReference type="Pfam" id="PF11962"/>
    </source>
</evidence>
<dbReference type="EMBL" id="JX997169">
    <property type="protein sequence ID" value="AGE53780.1"/>
    <property type="molecule type" value="Genomic_DNA"/>
</dbReference>
<reference evidence="2 3" key="1">
    <citation type="submission" date="2012-10" db="EMBL/GenBank/DDBJ databases">
        <title>Towards defining the chloroviruses: a genomic journey through a genus of large DNA viruses.</title>
        <authorList>
            <person name="Jeanniard A."/>
            <person name="Dunigan D.D."/>
            <person name="Gurnon J.R."/>
            <person name="Agarkova I."/>
            <person name="Kang M."/>
            <person name="Vitek J."/>
            <person name="Duncan G."/>
            <person name="McClung O.W."/>
            <person name="Larsen M."/>
            <person name="Claverie J.-M."/>
            <person name="Van Etten J.L."/>
            <person name="Blanc G."/>
        </authorList>
    </citation>
    <scope>NUCLEOTIDE SEQUENCE [LARGE SCALE GENOMIC DNA]</scope>
</reference>
<dbReference type="Proteomes" id="UP000247091">
    <property type="component" value="Segment"/>
</dbReference>
<dbReference type="InterPro" id="IPR010568">
    <property type="entry name" value="Chlorovirusi_glycop_rpt"/>
</dbReference>
<dbReference type="Gene3D" id="2.40.300.10">
    <property type="entry name" value="Head decoration protein D"/>
    <property type="match status" value="1"/>
</dbReference>
<dbReference type="SMART" id="SM00710">
    <property type="entry name" value="PbH1"/>
    <property type="match status" value="7"/>
</dbReference>
<organism evidence="2 3">
    <name type="scientific">Paramecium bursaria Chlorella virus IL3A</name>
    <name type="common">PBCV-IL3A</name>
    <dbReference type="NCBI Taxonomy" id="46019"/>
    <lineage>
        <taxon>Viruses</taxon>
        <taxon>Varidnaviria</taxon>
        <taxon>Bamfordvirae</taxon>
        <taxon>Nucleocytoviricota</taxon>
        <taxon>Megaviricetes</taxon>
        <taxon>Algavirales</taxon>
        <taxon>Phycodnaviridae</taxon>
        <taxon>Chlorovirus</taxon>
        <taxon>Chlorovirus illinoense</taxon>
    </lineage>
</organism>
<name>M1I5L7_PBCVI</name>
<dbReference type="Pfam" id="PF06598">
    <property type="entry name" value="Chlorovi_GP_rpt"/>
    <property type="match status" value="9"/>
</dbReference>
<proteinExistence type="predicted"/>
<gene>
    <name evidence="2" type="primary">IL-3A_130R</name>
    <name evidence="2" type="ORF">PBCVIL3A_130R</name>
</gene>
<sequence>MGSYFVPPANYFFKDIFASNVGNIANVIFDNGNVIAAGGLGYLIGNGAFITGVTSTAIANIPAVVTADIRGNLIGSYANINNVIASSGNISNVRFVPGGNVTASYYFGDGSQLTGITATANIPSIVTADIRGNIIGNYANVSNVTATFGNIANVLFNNGNVTAAGGNGYFFGNGALLTGITATANIPSIVTADIRGNIIGNYANVSNVTATFGNIANVLFNNGNVTAAGGNGFFIGNGSLLTGITATANIPSIVTADIRGNIIGNYANVSNVITTFGNIANVLFNNGNVTAAGGNGFFIGNGSLLTGITASANIPSIVTADIRGNIIGNYANVSNVTATFGNIANVLFNNGNVTAAGGNGFFIGNGSLLTGITATANIPSIVTADIRGNIIGNYANVSNVITTFGNIANVLFNNGNVTAAGGNGFFIGNGSLLTGVTATLPSIVTADIRGNIIGNYANVSNVTATFGNIANVLFNNGNVTAAGGNGYFFGNGALLTLPTIIRADVSGNIIGNYANVSNVTATFGNIANVLFNNGNVTVSGQINVIGNVVANTFIGNSFSLLYGQPDNRDIMNVFSTTGSYKGVMFKMLSSNPLDDDFSFIECDVDNGSTLVPPFSVTGKGNVNSTSSISVIDPTANIIRFRAANSGVIRSNVMTRTLNVIGCHATSDSFLATMLELKTARARSSDFEFIDCSVDNGATSVFKVNGDGNIFGNSANVSNVTATFGNIANVLFNTGNVTASGGNGYFFGNGAFLSGIALALPSVISEDIRGNIIGNYANVANVITGNITTRFGNIANVLFNNGNVTAAGGNGYFFGNGAFLSGIALALPGVISEDIRGNIIGNYANVANVITGNITATFANIANVFFIGGNITASGDITAIGNVSLGSEGVFRGPTNAANNAILLRGVGGLNTVNQFSIGAPSGQMRFSVPASGVTYYNFLYGTETIGEFGPRGMYSLSYDSSVVVGQVVSNSTTYSGTIFKTEANRNSSTGFNHIACAGSNGNVFRVRGDGTTYGVGAFQTSGADYAEMMEWEDKNPTFEDRRGYPVVLSGNGKIRIASLFDDYNNIIGVVSSNPSMLADTAWDQWEGKYLKDKFGMRLSNTIYYLANISNENEFTRVGPMTTPPQGYFIKTSPEYILNPKYNPNVAYVERNDRPEWDPVGFVGKLRVRHGCLVHPSWKPLKVIDDYADVGNVAAQVTEYLIGVTPNYTLSKKVDDLEQTVNVLKTQIQMLLGNI</sequence>
<dbReference type="Gene3D" id="4.10.80.40">
    <property type="entry name" value="succinate dehydrogenase protein domain"/>
    <property type="match status" value="1"/>
</dbReference>
<feature type="domain" description="Peptidase G2 IMC autoproteolytic cleavage" evidence="1">
    <location>
        <begin position="977"/>
        <end position="1221"/>
    </location>
</feature>
<dbReference type="InterPro" id="IPR021865">
    <property type="entry name" value="Peptidase_G2"/>
</dbReference>
<accession>M1I5L7</accession>
<dbReference type="InterPro" id="IPR006626">
    <property type="entry name" value="PbH1"/>
</dbReference>
<dbReference type="Pfam" id="PF11962">
    <property type="entry name" value="Peptidase_G2"/>
    <property type="match status" value="1"/>
</dbReference>
<organismHost>
    <name type="scientific">Chlorella</name>
    <dbReference type="NCBI Taxonomy" id="3071"/>
</organismHost>
<protein>
    <submittedName>
        <fullName evidence="2">Chlorovirus glycoprotein repeat domain-containing protein</fullName>
    </submittedName>
</protein>
<evidence type="ECO:0000313" key="2">
    <source>
        <dbReference type="EMBL" id="AGE53780.1"/>
    </source>
</evidence>